<keyword evidence="2" id="KW-1185">Reference proteome</keyword>
<accession>A0ACB9EHS6</accession>
<name>A0ACB9EHS6_ARCLA</name>
<reference evidence="2" key="1">
    <citation type="journal article" date="2022" name="Mol. Ecol. Resour.">
        <title>The genomes of chicory, endive, great burdock and yacon provide insights into Asteraceae palaeo-polyploidization history and plant inulin production.</title>
        <authorList>
            <person name="Fan W."/>
            <person name="Wang S."/>
            <person name="Wang H."/>
            <person name="Wang A."/>
            <person name="Jiang F."/>
            <person name="Liu H."/>
            <person name="Zhao H."/>
            <person name="Xu D."/>
            <person name="Zhang Y."/>
        </authorList>
    </citation>
    <scope>NUCLEOTIDE SEQUENCE [LARGE SCALE GENOMIC DNA]</scope>
    <source>
        <strain evidence="2">cv. Niubang</strain>
    </source>
</reference>
<sequence>MRSLKFCAIKSHRFSTSSKEPSVVPWISPYHYIRAKSPRPDPPTESSGTITEFPKKPKYISHELAIKLIKREKDPYRVLRIFNMVANQRGFNHNHSTYAVTLQKLARSKKFEDVDSVLHQMTYETCKFHESIFLDLMTYFSKSSLHKRVVEMFNAIQPIVCEKPSLKAISTCLNLLVESNQVDLARTFLLHTKKTLNLYPNTCIFNILVKHHCKHGNVKSAFEVVKEMKLSEVSYPNLITYSTLMEGLCRKGRLEEAVNLFEEMISKDKILPDALTYNILIHGFCCGGKVDRAMKIMDFMRKNGCNPNIFNYSTLMNGFCKEGNLQEAKRVFNEMKGAGLHPDKVGFTTLINCLCRAGKVDEAMEFLKEMEEQDCKGDTITFNIILVGLCKDDRTYEALEMLERLPYEGVYLDKSSYRIVLNSLCKLGDLQKATELLGVMVSRGFVPHFATSNELLVSLCEAGRAADAAMVLLGLVQMGFNPEPRVWSHLIEMMCRERRLLATFELLDVLTNEIENGKVSGFFSFVLRVVSTYSGSAHQLRIMNQDFIELDCKKLAASIVKEKLAACVNRVPGIESVYLWQGEIQTDSEELLIIKTRESPFECSN</sequence>
<evidence type="ECO:0000313" key="2">
    <source>
        <dbReference type="Proteomes" id="UP001055879"/>
    </source>
</evidence>
<dbReference type="EMBL" id="CM042048">
    <property type="protein sequence ID" value="KAI3758007.1"/>
    <property type="molecule type" value="Genomic_DNA"/>
</dbReference>
<organism evidence="1 2">
    <name type="scientific">Arctium lappa</name>
    <name type="common">Greater burdock</name>
    <name type="synonym">Lappa major</name>
    <dbReference type="NCBI Taxonomy" id="4217"/>
    <lineage>
        <taxon>Eukaryota</taxon>
        <taxon>Viridiplantae</taxon>
        <taxon>Streptophyta</taxon>
        <taxon>Embryophyta</taxon>
        <taxon>Tracheophyta</taxon>
        <taxon>Spermatophyta</taxon>
        <taxon>Magnoliopsida</taxon>
        <taxon>eudicotyledons</taxon>
        <taxon>Gunneridae</taxon>
        <taxon>Pentapetalae</taxon>
        <taxon>asterids</taxon>
        <taxon>campanulids</taxon>
        <taxon>Asterales</taxon>
        <taxon>Asteraceae</taxon>
        <taxon>Carduoideae</taxon>
        <taxon>Cardueae</taxon>
        <taxon>Arctiinae</taxon>
        <taxon>Arctium</taxon>
    </lineage>
</organism>
<dbReference type="Proteomes" id="UP001055879">
    <property type="component" value="Linkage Group LG02"/>
</dbReference>
<reference evidence="1 2" key="2">
    <citation type="journal article" date="2022" name="Mol. Ecol. Resour.">
        <title>The genomes of chicory, endive, great burdock and yacon provide insights into Asteraceae paleo-polyploidization history and plant inulin production.</title>
        <authorList>
            <person name="Fan W."/>
            <person name="Wang S."/>
            <person name="Wang H."/>
            <person name="Wang A."/>
            <person name="Jiang F."/>
            <person name="Liu H."/>
            <person name="Zhao H."/>
            <person name="Xu D."/>
            <person name="Zhang Y."/>
        </authorList>
    </citation>
    <scope>NUCLEOTIDE SEQUENCE [LARGE SCALE GENOMIC DNA]</scope>
    <source>
        <strain evidence="2">cv. Niubang</strain>
    </source>
</reference>
<protein>
    <submittedName>
        <fullName evidence="1">Uncharacterized protein</fullName>
    </submittedName>
</protein>
<evidence type="ECO:0000313" key="1">
    <source>
        <dbReference type="EMBL" id="KAI3758007.1"/>
    </source>
</evidence>
<proteinExistence type="predicted"/>
<gene>
    <name evidence="1" type="ORF">L6452_05553</name>
</gene>
<comment type="caution">
    <text evidence="1">The sequence shown here is derived from an EMBL/GenBank/DDBJ whole genome shotgun (WGS) entry which is preliminary data.</text>
</comment>